<dbReference type="PANTHER" id="PTHR11946:SF93">
    <property type="entry name" value="VALINE--TRNA LIGASE, CHLOROPLASTIC_MITOCHONDRIAL 2"/>
    <property type="match status" value="1"/>
</dbReference>
<evidence type="ECO:0000259" key="9">
    <source>
        <dbReference type="Pfam" id="PF08264"/>
    </source>
</evidence>
<evidence type="ECO:0000256" key="7">
    <source>
        <dbReference type="ARBA" id="ARBA00029936"/>
    </source>
</evidence>
<comment type="catalytic activity">
    <reaction evidence="8">
        <text>tRNA(Val) + L-valine + ATP = L-valyl-tRNA(Val) + AMP + diphosphate</text>
        <dbReference type="Rhea" id="RHEA:10704"/>
        <dbReference type="Rhea" id="RHEA-COMP:9672"/>
        <dbReference type="Rhea" id="RHEA-COMP:9708"/>
        <dbReference type="ChEBI" id="CHEBI:30616"/>
        <dbReference type="ChEBI" id="CHEBI:33019"/>
        <dbReference type="ChEBI" id="CHEBI:57762"/>
        <dbReference type="ChEBI" id="CHEBI:78442"/>
        <dbReference type="ChEBI" id="CHEBI:78537"/>
        <dbReference type="ChEBI" id="CHEBI:456215"/>
        <dbReference type="EC" id="6.1.1.9"/>
    </reaction>
</comment>
<comment type="caution">
    <text evidence="10">The sequence shown here is derived from an EMBL/GenBank/DDBJ whole genome shotgun (WGS) entry which is preliminary data.</text>
</comment>
<evidence type="ECO:0000256" key="3">
    <source>
        <dbReference type="ARBA" id="ARBA00022741"/>
    </source>
</evidence>
<dbReference type="EMBL" id="AUZX01015479">
    <property type="protein sequence ID" value="EQD28877.1"/>
    <property type="molecule type" value="Genomic_DNA"/>
</dbReference>
<evidence type="ECO:0000256" key="2">
    <source>
        <dbReference type="ARBA" id="ARBA00022598"/>
    </source>
</evidence>
<gene>
    <name evidence="10" type="ORF">B1A_20963</name>
</gene>
<dbReference type="SUPFAM" id="SSF47323">
    <property type="entry name" value="Anticodon-binding domain of a subclass of class I aminoacyl-tRNA synthetases"/>
    <property type="match status" value="1"/>
</dbReference>
<evidence type="ECO:0000256" key="8">
    <source>
        <dbReference type="ARBA" id="ARBA00047552"/>
    </source>
</evidence>
<keyword evidence="5" id="KW-0648">Protein biosynthesis</keyword>
<dbReference type="Pfam" id="PF08264">
    <property type="entry name" value="Anticodon_1"/>
    <property type="match status" value="1"/>
</dbReference>
<dbReference type="GO" id="GO:0006438">
    <property type="term" value="P:valyl-tRNA aminoacylation"/>
    <property type="evidence" value="ECO:0007669"/>
    <property type="project" value="InterPro"/>
</dbReference>
<reference evidence="10" key="1">
    <citation type="submission" date="2013-08" db="EMBL/GenBank/DDBJ databases">
        <authorList>
            <person name="Mendez C."/>
            <person name="Richter M."/>
            <person name="Ferrer M."/>
            <person name="Sanchez J."/>
        </authorList>
    </citation>
    <scope>NUCLEOTIDE SEQUENCE</scope>
</reference>
<evidence type="ECO:0000256" key="6">
    <source>
        <dbReference type="ARBA" id="ARBA00023146"/>
    </source>
</evidence>
<feature type="domain" description="Methionyl/Valyl/Leucyl/Isoleucyl-tRNA synthetase anticodon-binding" evidence="9">
    <location>
        <begin position="8"/>
        <end position="84"/>
    </location>
</feature>
<dbReference type="GO" id="GO:0005829">
    <property type="term" value="C:cytosol"/>
    <property type="evidence" value="ECO:0007669"/>
    <property type="project" value="TreeGrafter"/>
</dbReference>
<dbReference type="InterPro" id="IPR013155">
    <property type="entry name" value="M/V/L/I-tRNA-synth_anticd-bd"/>
</dbReference>
<dbReference type="InterPro" id="IPR002303">
    <property type="entry name" value="Valyl-tRNA_ligase"/>
</dbReference>
<evidence type="ECO:0000256" key="5">
    <source>
        <dbReference type="ARBA" id="ARBA00022917"/>
    </source>
</evidence>
<evidence type="ECO:0000256" key="1">
    <source>
        <dbReference type="ARBA" id="ARBA00013169"/>
    </source>
</evidence>
<evidence type="ECO:0000256" key="4">
    <source>
        <dbReference type="ARBA" id="ARBA00022840"/>
    </source>
</evidence>
<dbReference type="GO" id="GO:0005524">
    <property type="term" value="F:ATP binding"/>
    <property type="evidence" value="ECO:0007669"/>
    <property type="project" value="UniProtKB-KW"/>
</dbReference>
<reference evidence="10" key="2">
    <citation type="journal article" date="2014" name="ISME J.">
        <title>Microbial stratification in low pH oxic and suboxic macroscopic growths along an acid mine drainage.</title>
        <authorList>
            <person name="Mendez-Garcia C."/>
            <person name="Mesa V."/>
            <person name="Sprenger R.R."/>
            <person name="Richter M."/>
            <person name="Diez M.S."/>
            <person name="Solano J."/>
            <person name="Bargiela R."/>
            <person name="Golyshina O.V."/>
            <person name="Manteca A."/>
            <person name="Ramos J.L."/>
            <person name="Gallego J.R."/>
            <person name="Llorente I."/>
            <person name="Martins Dos Santos V.A."/>
            <person name="Jensen O.N."/>
            <person name="Pelaez A.I."/>
            <person name="Sanchez J."/>
            <person name="Ferrer M."/>
        </authorList>
    </citation>
    <scope>NUCLEOTIDE SEQUENCE</scope>
</reference>
<organism evidence="10">
    <name type="scientific">mine drainage metagenome</name>
    <dbReference type="NCBI Taxonomy" id="410659"/>
    <lineage>
        <taxon>unclassified sequences</taxon>
        <taxon>metagenomes</taxon>
        <taxon>ecological metagenomes</taxon>
    </lineage>
</organism>
<dbReference type="InterPro" id="IPR009080">
    <property type="entry name" value="tRNAsynth_Ia_anticodon-bd"/>
</dbReference>
<dbReference type="PANTHER" id="PTHR11946">
    <property type="entry name" value="VALYL-TRNA SYNTHETASES"/>
    <property type="match status" value="1"/>
</dbReference>
<sequence length="115" mass="12819">MDQLELVDRWLLSRLAGLVRRVSAAMPEFDLGSAVDSIYQFAWHELADWYLELVKDRLEAGDEVALWITRTALVTTVTLLHPIIALPHRGPGGAVRRHPGLDGLERLARGAVRLG</sequence>
<accession>T0YAN4</accession>
<evidence type="ECO:0000313" key="10">
    <source>
        <dbReference type="EMBL" id="EQD28877.1"/>
    </source>
</evidence>
<feature type="non-terminal residue" evidence="10">
    <location>
        <position position="115"/>
    </location>
</feature>
<protein>
    <recommendedName>
        <fullName evidence="1">valine--tRNA ligase</fullName>
        <ecNumber evidence="1">6.1.1.9</ecNumber>
    </recommendedName>
    <alternativeName>
        <fullName evidence="7">Valyl-tRNA synthetase</fullName>
    </alternativeName>
</protein>
<keyword evidence="3" id="KW-0547">Nucleotide-binding</keyword>
<dbReference type="AlphaFoldDB" id="T0YAN4"/>
<dbReference type="GO" id="GO:0004832">
    <property type="term" value="F:valine-tRNA ligase activity"/>
    <property type="evidence" value="ECO:0007669"/>
    <property type="project" value="UniProtKB-EC"/>
</dbReference>
<dbReference type="EC" id="6.1.1.9" evidence="1"/>
<keyword evidence="4" id="KW-0067">ATP-binding</keyword>
<dbReference type="Gene3D" id="1.10.730.10">
    <property type="entry name" value="Isoleucyl-tRNA Synthetase, Domain 1"/>
    <property type="match status" value="1"/>
</dbReference>
<keyword evidence="6 10" id="KW-0030">Aminoacyl-tRNA synthetase</keyword>
<keyword evidence="2 10" id="KW-0436">Ligase</keyword>
<name>T0YAN4_9ZZZZ</name>
<proteinExistence type="predicted"/>